<keyword evidence="3" id="KW-0067">ATP-binding</keyword>
<evidence type="ECO:0000256" key="1">
    <source>
        <dbReference type="ARBA" id="ARBA00006607"/>
    </source>
</evidence>
<dbReference type="PANTHER" id="PTHR45633">
    <property type="entry name" value="60 KDA HEAT SHOCK PROTEIN, MITOCHONDRIAL"/>
    <property type="match status" value="1"/>
</dbReference>
<evidence type="ECO:0000256" key="4">
    <source>
        <dbReference type="RuleBase" id="RU000418"/>
    </source>
</evidence>
<sequence>MAKQISFDTTARAALQRGVDQLADAVKVTLGPRGRYVVLDKKFGGPTVTNDGVTIARDIELDDAGENLGAQLAKTAATKTNDVAGDGTTTATVLAQAMVAEGLRNVTAGANPLALRSGIMQAASRVGELLDSRATPVAGDQQAIANVGTIASRDEHIGDLLGQALSKVGADGVISVEEHGGLGIELEYTDGVQFDKGFLSPHFATDPEAGEAVLENPLILLVRDKISALADILPLLEKVVEARKPLLIIAEDVEGEALSTLVVNTIRKTFQVVAVKSPFFGDRRKAFMQDLAIVTGAEVVSPEVGLKLSEAGLDVLGTARRVTVTKDDTVLVDGGGSAEAVADRSAQIRKEIDSTDSDWDREKLQERLAKLAGGVAVIKVGAATETEAKERKHRIEDAVAATKAAVAEGIIAGGGSALVHAAADLAALETELSGDEALGVGIVRRALTSPAYWIAANAGEEGAVVVAKIADLPVGHGFDAASLTYGDLTAAGIIDPVKVTKSAVANAASIAGMVLTTESAVTDIPEAAPAPAAGGHHGHAH</sequence>
<dbReference type="FunFam" id="3.50.7.10:FF:000001">
    <property type="entry name" value="60 kDa chaperonin"/>
    <property type="match status" value="1"/>
</dbReference>
<evidence type="ECO:0000256" key="5">
    <source>
        <dbReference type="RuleBase" id="RU000419"/>
    </source>
</evidence>
<dbReference type="Gene3D" id="3.30.260.10">
    <property type="entry name" value="TCP-1-like chaperonin intermediate domain"/>
    <property type="match status" value="1"/>
</dbReference>
<dbReference type="InterPro" id="IPR027413">
    <property type="entry name" value="GROEL-like_equatorial_sf"/>
</dbReference>
<dbReference type="EMBL" id="WLYK01000003">
    <property type="protein sequence ID" value="MTD14340.1"/>
    <property type="molecule type" value="Genomic_DNA"/>
</dbReference>
<keyword evidence="3" id="KW-0963">Cytoplasm</keyword>
<protein>
    <recommendedName>
        <fullName evidence="3">Chaperonin GroEL</fullName>
        <ecNumber evidence="3">5.6.1.7</ecNumber>
    </recommendedName>
    <alternativeName>
        <fullName evidence="3">60 kDa chaperonin</fullName>
    </alternativeName>
    <alternativeName>
        <fullName evidence="3">Chaperonin-60</fullName>
        <shortName evidence="3">Cpn60</shortName>
    </alternativeName>
</protein>
<dbReference type="GO" id="GO:0042026">
    <property type="term" value="P:protein refolding"/>
    <property type="evidence" value="ECO:0007669"/>
    <property type="project" value="UniProtKB-UniRule"/>
</dbReference>
<dbReference type="Gene3D" id="3.50.7.10">
    <property type="entry name" value="GroEL"/>
    <property type="match status" value="1"/>
</dbReference>
<dbReference type="RefSeq" id="WP_154768389.1">
    <property type="nucleotide sequence ID" value="NZ_WLYK01000003.1"/>
</dbReference>
<dbReference type="Gene3D" id="1.10.560.10">
    <property type="entry name" value="GroEL-like equatorial domain"/>
    <property type="match status" value="1"/>
</dbReference>
<dbReference type="NCBIfam" id="TIGR02348">
    <property type="entry name" value="GroEL"/>
    <property type="match status" value="1"/>
</dbReference>
<dbReference type="Proteomes" id="UP000460221">
    <property type="component" value="Unassembled WGS sequence"/>
</dbReference>
<comment type="subunit">
    <text evidence="3 5">Forms a cylinder of 14 subunits composed of two heptameric rings stacked back-to-back. Interacts with the co-chaperonin GroES.</text>
</comment>
<feature type="binding site" evidence="3">
    <location>
        <position position="414"/>
    </location>
    <ligand>
        <name>ATP</name>
        <dbReference type="ChEBI" id="CHEBI:30616"/>
    </ligand>
</feature>
<dbReference type="SUPFAM" id="SSF52029">
    <property type="entry name" value="GroEL apical domain-like"/>
    <property type="match status" value="1"/>
</dbReference>
<evidence type="ECO:0000313" key="7">
    <source>
        <dbReference type="Proteomes" id="UP000460221"/>
    </source>
</evidence>
<name>A0A7K1FJT6_9ACTN</name>
<proteinExistence type="inferred from homology"/>
<dbReference type="NCBIfam" id="NF009488">
    <property type="entry name" value="PRK12850.1"/>
    <property type="match status" value="1"/>
</dbReference>
<gene>
    <name evidence="3 6" type="primary">groL</name>
    <name evidence="3" type="synonym">groEL</name>
    <name evidence="6" type="ORF">GIS00_10305</name>
</gene>
<dbReference type="GO" id="GO:0005524">
    <property type="term" value="F:ATP binding"/>
    <property type="evidence" value="ECO:0007669"/>
    <property type="project" value="UniProtKB-UniRule"/>
</dbReference>
<comment type="similarity">
    <text evidence="1 3 4">Belongs to the chaperonin (HSP60) family.</text>
</comment>
<evidence type="ECO:0000313" key="6">
    <source>
        <dbReference type="EMBL" id="MTD14340.1"/>
    </source>
</evidence>
<dbReference type="GO" id="GO:0009408">
    <property type="term" value="P:response to heat"/>
    <property type="evidence" value="ECO:0007669"/>
    <property type="project" value="UniProtKB-ARBA"/>
</dbReference>
<dbReference type="GO" id="GO:0016853">
    <property type="term" value="F:isomerase activity"/>
    <property type="evidence" value="ECO:0007669"/>
    <property type="project" value="UniProtKB-KW"/>
</dbReference>
<dbReference type="NCBIfam" id="NF000592">
    <property type="entry name" value="PRK00013.1"/>
    <property type="match status" value="1"/>
</dbReference>
<feature type="binding site" evidence="3">
    <location>
        <begin position="86"/>
        <end position="90"/>
    </location>
    <ligand>
        <name>ATP</name>
        <dbReference type="ChEBI" id="CHEBI:30616"/>
    </ligand>
</feature>
<dbReference type="GO" id="GO:0051082">
    <property type="term" value="F:unfolded protein binding"/>
    <property type="evidence" value="ECO:0007669"/>
    <property type="project" value="UniProtKB-UniRule"/>
</dbReference>
<reference evidence="6 7" key="1">
    <citation type="submission" date="2019-11" db="EMBL/GenBank/DDBJ databases">
        <authorList>
            <person name="Jiang L.-Q."/>
        </authorList>
    </citation>
    <scope>NUCLEOTIDE SEQUENCE [LARGE SCALE GENOMIC DNA]</scope>
    <source>
        <strain evidence="6 7">YIM 132087</strain>
    </source>
</reference>
<accession>A0A7K1FJT6</accession>
<dbReference type="Pfam" id="PF00118">
    <property type="entry name" value="Cpn60_TCP1"/>
    <property type="match status" value="1"/>
</dbReference>
<comment type="caution">
    <text evidence="6">The sequence shown here is derived from an EMBL/GenBank/DDBJ whole genome shotgun (WGS) entry which is preliminary data.</text>
</comment>
<dbReference type="CDD" id="cd03344">
    <property type="entry name" value="GroEL"/>
    <property type="match status" value="1"/>
</dbReference>
<dbReference type="SUPFAM" id="SSF48592">
    <property type="entry name" value="GroEL equatorial domain-like"/>
    <property type="match status" value="1"/>
</dbReference>
<dbReference type="PRINTS" id="PR00298">
    <property type="entry name" value="CHAPERONIN60"/>
</dbReference>
<feature type="binding site" evidence="3">
    <location>
        <begin position="479"/>
        <end position="481"/>
    </location>
    <ligand>
        <name>ATP</name>
        <dbReference type="ChEBI" id="CHEBI:30616"/>
    </ligand>
</feature>
<keyword evidence="3" id="KW-0413">Isomerase</keyword>
<organism evidence="6 7">
    <name type="scientific">Nakamurella alba</name>
    <dbReference type="NCBI Taxonomy" id="2665158"/>
    <lineage>
        <taxon>Bacteria</taxon>
        <taxon>Bacillati</taxon>
        <taxon>Actinomycetota</taxon>
        <taxon>Actinomycetes</taxon>
        <taxon>Nakamurellales</taxon>
        <taxon>Nakamurellaceae</taxon>
        <taxon>Nakamurella</taxon>
    </lineage>
</organism>
<evidence type="ECO:0000256" key="2">
    <source>
        <dbReference type="ARBA" id="ARBA00023186"/>
    </source>
</evidence>
<dbReference type="GO" id="GO:0005737">
    <property type="term" value="C:cytoplasm"/>
    <property type="evidence" value="ECO:0007669"/>
    <property type="project" value="UniProtKB-SubCell"/>
</dbReference>
<dbReference type="InterPro" id="IPR027409">
    <property type="entry name" value="GroEL-like_apical_dom_sf"/>
</dbReference>
<keyword evidence="7" id="KW-1185">Reference proteome</keyword>
<comment type="function">
    <text evidence="3 5">Together with its co-chaperonin GroES, plays an essential role in assisting protein folding. The GroEL-GroES system forms a nano-cage that allows encapsulation of the non-native substrate proteins and provides a physical environment optimized to promote and accelerate protein folding.</text>
</comment>
<keyword evidence="2 3" id="KW-0143">Chaperone</keyword>
<dbReference type="HAMAP" id="MF_00600">
    <property type="entry name" value="CH60"/>
    <property type="match status" value="1"/>
</dbReference>
<dbReference type="NCBIfam" id="NF009487">
    <property type="entry name" value="PRK12849.1"/>
    <property type="match status" value="1"/>
</dbReference>
<feature type="binding site" evidence="3">
    <location>
        <position position="495"/>
    </location>
    <ligand>
        <name>ATP</name>
        <dbReference type="ChEBI" id="CHEBI:30616"/>
    </ligand>
</feature>
<dbReference type="GO" id="GO:0140662">
    <property type="term" value="F:ATP-dependent protein folding chaperone"/>
    <property type="evidence" value="ECO:0007669"/>
    <property type="project" value="InterPro"/>
</dbReference>
<dbReference type="NCBIfam" id="NF009489">
    <property type="entry name" value="PRK12851.1"/>
    <property type="match status" value="1"/>
</dbReference>
<evidence type="ECO:0000256" key="3">
    <source>
        <dbReference type="HAMAP-Rule" id="MF_00600"/>
    </source>
</evidence>
<dbReference type="InterPro" id="IPR027410">
    <property type="entry name" value="TCP-1-like_intermed_sf"/>
</dbReference>
<dbReference type="InterPro" id="IPR002423">
    <property type="entry name" value="Cpn60/GroEL/TCP-1"/>
</dbReference>
<comment type="subcellular location">
    <subcellularLocation>
        <location evidence="3">Cytoplasm</location>
    </subcellularLocation>
</comment>
<dbReference type="InterPro" id="IPR001844">
    <property type="entry name" value="Cpn60/GroEL"/>
</dbReference>
<keyword evidence="3" id="KW-0547">Nucleotide-binding</keyword>
<dbReference type="AlphaFoldDB" id="A0A7K1FJT6"/>
<feature type="binding site" evidence="3">
    <location>
        <begin position="29"/>
        <end position="32"/>
    </location>
    <ligand>
        <name>ATP</name>
        <dbReference type="ChEBI" id="CHEBI:30616"/>
    </ligand>
</feature>
<dbReference type="SUPFAM" id="SSF54849">
    <property type="entry name" value="GroEL-intermediate domain like"/>
    <property type="match status" value="1"/>
</dbReference>
<dbReference type="EC" id="5.6.1.7" evidence="3"/>
<comment type="caution">
    <text evidence="3">Lacks conserved residue(s) required for the propagation of feature annotation.</text>
</comment>